<evidence type="ECO:0000259" key="5">
    <source>
        <dbReference type="Pfam" id="PF03330"/>
    </source>
</evidence>
<accession>A0AAJ6BFM4</accession>
<dbReference type="GO" id="GO:0009279">
    <property type="term" value="C:cell outer membrane"/>
    <property type="evidence" value="ECO:0007669"/>
    <property type="project" value="TreeGrafter"/>
</dbReference>
<dbReference type="InterPro" id="IPR009009">
    <property type="entry name" value="RlpA-like_DPBB"/>
</dbReference>
<reference evidence="6" key="1">
    <citation type="submission" date="2023-03" db="EMBL/GenBank/DDBJ databases">
        <title>Andean soil-derived lignocellulolytic bacterial consortium as a source of novel taxa and putative plastic-active enzymes.</title>
        <authorList>
            <person name="Diaz-Garcia L."/>
            <person name="Chuvochina M."/>
            <person name="Feuerriegel G."/>
            <person name="Bunk B."/>
            <person name="Sproer C."/>
            <person name="Streit W.R."/>
            <person name="Rodriguez L.M."/>
            <person name="Overmann J."/>
            <person name="Jimenez D.J."/>
        </authorList>
    </citation>
    <scope>NUCLEOTIDE SEQUENCE</scope>
    <source>
        <strain evidence="6">MAG 7</strain>
    </source>
</reference>
<keyword evidence="3" id="KW-0732">Signal</keyword>
<dbReference type="InterPro" id="IPR036908">
    <property type="entry name" value="RlpA-like_sf"/>
</dbReference>
<feature type="signal peptide" evidence="3">
    <location>
        <begin position="1"/>
        <end position="20"/>
    </location>
</feature>
<sequence precursor="true">MKNWALFVAFMIGLPLLVSAQAGQDSVSFTKKKKVARTQQGVASYYHNKFEGRKTANGEIFSQKKMTAACNTLPLNCWVKVTNIRNKRTVIVRITDRMHHMNSRLIDLSRSAALKLGYTGHGLTRVKVEYLGKQKPEGQEHE</sequence>
<dbReference type="CDD" id="cd22268">
    <property type="entry name" value="DPBB_RlpA-like"/>
    <property type="match status" value="1"/>
</dbReference>
<dbReference type="Pfam" id="PF03330">
    <property type="entry name" value="DPBB_1"/>
    <property type="match status" value="1"/>
</dbReference>
<feature type="chain" id="PRO_5042303330" description="Probable endolytic peptidoglycan transglycosylase RlpA" evidence="3">
    <location>
        <begin position="21"/>
        <end position="142"/>
    </location>
</feature>
<dbReference type="Gene3D" id="2.40.40.10">
    <property type="entry name" value="RlpA-like domain"/>
    <property type="match status" value="1"/>
</dbReference>
<dbReference type="SUPFAM" id="SSF50685">
    <property type="entry name" value="Barwin-like endoglucanases"/>
    <property type="match status" value="1"/>
</dbReference>
<organism evidence="6 7">
    <name type="scientific">Candidatus Pseudobacter hemicellulosilyticus</name>
    <dbReference type="NCBI Taxonomy" id="3121375"/>
    <lineage>
        <taxon>Bacteria</taxon>
        <taxon>Pseudomonadati</taxon>
        <taxon>Bacteroidota</taxon>
        <taxon>Chitinophagia</taxon>
        <taxon>Chitinophagales</taxon>
        <taxon>Chitinophagaceae</taxon>
        <taxon>Pseudobacter</taxon>
    </lineage>
</organism>
<feature type="domain" description="RlpA-like protein double-psi beta-barrel" evidence="5">
    <location>
        <begin position="38"/>
        <end position="128"/>
    </location>
</feature>
<dbReference type="EC" id="4.2.2.-" evidence="3"/>
<evidence type="ECO:0000313" key="7">
    <source>
        <dbReference type="Proteomes" id="UP001220610"/>
    </source>
</evidence>
<keyword evidence="2 3" id="KW-0961">Cell wall biogenesis/degradation</keyword>
<name>A0AAJ6BFM4_9BACT</name>
<dbReference type="EMBL" id="CP119311">
    <property type="protein sequence ID" value="WEK35268.1"/>
    <property type="molecule type" value="Genomic_DNA"/>
</dbReference>
<evidence type="ECO:0000256" key="4">
    <source>
        <dbReference type="RuleBase" id="RU003495"/>
    </source>
</evidence>
<dbReference type="Proteomes" id="UP001220610">
    <property type="component" value="Chromosome"/>
</dbReference>
<dbReference type="GO" id="GO:0071555">
    <property type="term" value="P:cell wall organization"/>
    <property type="evidence" value="ECO:0007669"/>
    <property type="project" value="UniProtKB-KW"/>
</dbReference>
<dbReference type="InterPro" id="IPR012997">
    <property type="entry name" value="RplA"/>
</dbReference>
<dbReference type="InterPro" id="IPR034718">
    <property type="entry name" value="RlpA"/>
</dbReference>
<protein>
    <recommendedName>
        <fullName evidence="3">Probable endolytic peptidoglycan transglycosylase RlpA</fullName>
        <ecNumber evidence="3">4.2.2.-</ecNumber>
    </recommendedName>
</protein>
<dbReference type="GO" id="GO:0000270">
    <property type="term" value="P:peptidoglycan metabolic process"/>
    <property type="evidence" value="ECO:0007669"/>
    <property type="project" value="UniProtKB-UniRule"/>
</dbReference>
<dbReference type="PANTHER" id="PTHR34183:SF1">
    <property type="entry name" value="ENDOLYTIC PEPTIDOGLYCAN TRANSGLYCOSYLASE RLPA"/>
    <property type="match status" value="1"/>
</dbReference>
<evidence type="ECO:0000256" key="3">
    <source>
        <dbReference type="HAMAP-Rule" id="MF_02071"/>
    </source>
</evidence>
<evidence type="ECO:0000313" key="6">
    <source>
        <dbReference type="EMBL" id="WEK35268.1"/>
    </source>
</evidence>
<gene>
    <name evidence="3" type="primary">rlpA</name>
    <name evidence="6" type="ORF">P0Y53_22485</name>
</gene>
<proteinExistence type="inferred from homology"/>
<dbReference type="HAMAP" id="MF_02071">
    <property type="entry name" value="RlpA"/>
    <property type="match status" value="1"/>
</dbReference>
<comment type="function">
    <text evidence="3">Lytic transglycosylase with a strong preference for naked glycan strands that lack stem peptides.</text>
</comment>
<dbReference type="GO" id="GO:0008932">
    <property type="term" value="F:lytic endotransglycosylase activity"/>
    <property type="evidence" value="ECO:0007669"/>
    <property type="project" value="UniProtKB-UniRule"/>
</dbReference>
<dbReference type="NCBIfam" id="TIGR00413">
    <property type="entry name" value="rlpA"/>
    <property type="match status" value="1"/>
</dbReference>
<evidence type="ECO:0000256" key="2">
    <source>
        <dbReference type="ARBA" id="ARBA00023316"/>
    </source>
</evidence>
<evidence type="ECO:0000256" key="1">
    <source>
        <dbReference type="ARBA" id="ARBA00023239"/>
    </source>
</evidence>
<dbReference type="PANTHER" id="PTHR34183">
    <property type="entry name" value="ENDOLYTIC PEPTIDOGLYCAN TRANSGLYCOSYLASE RLPA"/>
    <property type="match status" value="1"/>
</dbReference>
<comment type="similarity">
    <text evidence="3 4">Belongs to the RlpA family.</text>
</comment>
<keyword evidence="1 3" id="KW-0456">Lyase</keyword>
<dbReference type="AlphaFoldDB" id="A0AAJ6BFM4"/>